<gene>
    <name evidence="1" type="ORF">GOP47_0014639</name>
</gene>
<keyword evidence="2" id="KW-1185">Reference proteome</keyword>
<protein>
    <submittedName>
        <fullName evidence="1">Uncharacterized protein</fullName>
    </submittedName>
</protein>
<evidence type="ECO:0000313" key="2">
    <source>
        <dbReference type="Proteomes" id="UP000886520"/>
    </source>
</evidence>
<organism evidence="1 2">
    <name type="scientific">Adiantum capillus-veneris</name>
    <name type="common">Maidenhair fern</name>
    <dbReference type="NCBI Taxonomy" id="13818"/>
    <lineage>
        <taxon>Eukaryota</taxon>
        <taxon>Viridiplantae</taxon>
        <taxon>Streptophyta</taxon>
        <taxon>Embryophyta</taxon>
        <taxon>Tracheophyta</taxon>
        <taxon>Polypodiopsida</taxon>
        <taxon>Polypodiidae</taxon>
        <taxon>Polypodiales</taxon>
        <taxon>Pteridineae</taxon>
        <taxon>Pteridaceae</taxon>
        <taxon>Vittarioideae</taxon>
        <taxon>Adiantum</taxon>
    </lineage>
</organism>
<dbReference type="EMBL" id="JABFUD020000014">
    <property type="protein sequence ID" value="KAI5070296.1"/>
    <property type="molecule type" value="Genomic_DNA"/>
</dbReference>
<proteinExistence type="predicted"/>
<dbReference type="Proteomes" id="UP000886520">
    <property type="component" value="Chromosome 14"/>
</dbReference>
<reference evidence="1" key="1">
    <citation type="submission" date="2021-01" db="EMBL/GenBank/DDBJ databases">
        <title>Adiantum capillus-veneris genome.</title>
        <authorList>
            <person name="Fang Y."/>
            <person name="Liao Q."/>
        </authorList>
    </citation>
    <scope>NUCLEOTIDE SEQUENCE</scope>
    <source>
        <strain evidence="1">H3</strain>
        <tissue evidence="1">Leaf</tissue>
    </source>
</reference>
<dbReference type="AlphaFoldDB" id="A0A9D4ULZ7"/>
<accession>A0A9D4ULZ7</accession>
<sequence length="59" mass="6185">MYGLKEMKSGGGDGGVALDWSWAPIAPQLDAGGGVGMERVVQRGDRYGCGSEEVIDRQA</sequence>
<comment type="caution">
    <text evidence="1">The sequence shown here is derived from an EMBL/GenBank/DDBJ whole genome shotgun (WGS) entry which is preliminary data.</text>
</comment>
<evidence type="ECO:0000313" key="1">
    <source>
        <dbReference type="EMBL" id="KAI5070296.1"/>
    </source>
</evidence>
<name>A0A9D4ULZ7_ADICA</name>